<feature type="domain" description="Alpha-D-phosphohexomutase C-terminal" evidence="8">
    <location>
        <begin position="398"/>
        <end position="459"/>
    </location>
</feature>
<proteinExistence type="inferred from homology"/>
<reference evidence="12" key="1">
    <citation type="submission" date="2016-08" db="EMBL/GenBank/DDBJ databases">
        <authorList>
            <person name="Seilhamer J.J."/>
        </authorList>
    </citation>
    <scope>NUCLEOTIDE SEQUENCE</scope>
    <source>
        <strain evidence="12">86</strain>
    </source>
</reference>
<dbReference type="InterPro" id="IPR005846">
    <property type="entry name" value="A-D-PHexomutase_a/b/a-III"/>
</dbReference>
<feature type="domain" description="Alpha-D-phosphohexomutase alpha/beta/alpha" evidence="10">
    <location>
        <begin position="153"/>
        <end position="250"/>
    </location>
</feature>
<dbReference type="InterPro" id="IPR005845">
    <property type="entry name" value="A-D-PHexomutase_a/b/a-II"/>
</dbReference>
<dbReference type="EC" id="5.4.2.8" evidence="12"/>
<comment type="cofactor">
    <cofactor evidence="1">
        <name>Mg(2+)</name>
        <dbReference type="ChEBI" id="CHEBI:18420"/>
    </cofactor>
</comment>
<name>A0A212LKB9_9HYPH</name>
<dbReference type="InterPro" id="IPR016055">
    <property type="entry name" value="A-D-PHexomutase_a/b/a-I/II/III"/>
</dbReference>
<dbReference type="GO" id="GO:0004615">
    <property type="term" value="F:phosphomannomutase activity"/>
    <property type="evidence" value="ECO:0007669"/>
    <property type="project" value="UniProtKB-EC"/>
</dbReference>
<evidence type="ECO:0000256" key="1">
    <source>
        <dbReference type="ARBA" id="ARBA00001946"/>
    </source>
</evidence>
<dbReference type="EMBL" id="FMJD01000010">
    <property type="protein sequence ID" value="SCM77988.1"/>
    <property type="molecule type" value="Genomic_DNA"/>
</dbReference>
<keyword evidence="3" id="KW-0597">Phosphoprotein</keyword>
<dbReference type="Pfam" id="PF02878">
    <property type="entry name" value="PGM_PMM_I"/>
    <property type="match status" value="1"/>
</dbReference>
<dbReference type="Pfam" id="PF00408">
    <property type="entry name" value="PGM_PMM_IV"/>
    <property type="match status" value="1"/>
</dbReference>
<evidence type="ECO:0000256" key="5">
    <source>
        <dbReference type="ARBA" id="ARBA00022842"/>
    </source>
</evidence>
<evidence type="ECO:0000259" key="10">
    <source>
        <dbReference type="Pfam" id="PF02879"/>
    </source>
</evidence>
<sequence length="468" mass="48796">MSVSFGTSGLRGPAIDFTSSTSAAYVRAFLEVICSGASSRTVYLGADLRASSPEIAGYAAAAIAAAGWTPVYAGNVPTPALAAYALARRSPAVMVTGSHIPEDYNGIKFYRPDGEFLKEDEAPVRERAEALLAGTLSAGDGSLPPVDPAIAEAYVARYTDAFAGRPLEGLRVGLDLHSAVGRDLTARILEGLGAEVFPFRRSDRFIAVDTEALDPADLSRAKDEIAAHRLDAVVSTDGDGDRPLVIDEGGRQVNGDVLGILTARRLGARTVVTPISSTSAIEMTGWFETVVRTRIGSPFVVAGMAAATAAPVVGFEANGGFLTESDIALAGGSLTRLPTRDAILPMVAVLVASAEAKRPLSALVADLPPRVMKADRLKKIAPADGARLIAAVDGSREARVALDPRLAAPVAVDRTDGLRLVLPGGDIVHFRQSGNAPELRCYVETDSAAKTDALLADMLAALNRHFAA</sequence>
<evidence type="ECO:0000259" key="11">
    <source>
        <dbReference type="Pfam" id="PF02880"/>
    </source>
</evidence>
<dbReference type="Pfam" id="PF02879">
    <property type="entry name" value="PGM_PMM_II"/>
    <property type="match status" value="1"/>
</dbReference>
<dbReference type="InterPro" id="IPR016066">
    <property type="entry name" value="A-D-PHexomutase_CS"/>
</dbReference>
<feature type="domain" description="Alpha-D-phosphohexomutase alpha/beta/alpha" evidence="11">
    <location>
        <begin position="254"/>
        <end position="370"/>
    </location>
</feature>
<dbReference type="PANTHER" id="PTHR42946">
    <property type="entry name" value="PHOSPHOHEXOSE MUTASE"/>
    <property type="match status" value="1"/>
</dbReference>
<protein>
    <submittedName>
        <fullName evidence="12">Phosphomannomutase</fullName>
        <ecNumber evidence="12">5.4.2.8</ecNumber>
    </submittedName>
</protein>
<evidence type="ECO:0000313" key="12">
    <source>
        <dbReference type="EMBL" id="SCM77988.1"/>
    </source>
</evidence>
<keyword evidence="5 7" id="KW-0460">Magnesium</keyword>
<dbReference type="Gene3D" id="3.40.120.10">
    <property type="entry name" value="Alpha-D-Glucose-1,6-Bisphosphate, subunit A, domain 3"/>
    <property type="match status" value="3"/>
</dbReference>
<dbReference type="SUPFAM" id="SSF53738">
    <property type="entry name" value="Phosphoglucomutase, first 3 domains"/>
    <property type="match status" value="3"/>
</dbReference>
<dbReference type="InterPro" id="IPR036900">
    <property type="entry name" value="A-D-PHexomutase_C_sf"/>
</dbReference>
<dbReference type="GO" id="GO:0000287">
    <property type="term" value="F:magnesium ion binding"/>
    <property type="evidence" value="ECO:0007669"/>
    <property type="project" value="InterPro"/>
</dbReference>
<dbReference type="Pfam" id="PF02880">
    <property type="entry name" value="PGM_PMM_III"/>
    <property type="match status" value="1"/>
</dbReference>
<evidence type="ECO:0000256" key="6">
    <source>
        <dbReference type="ARBA" id="ARBA00023235"/>
    </source>
</evidence>
<dbReference type="InterPro" id="IPR005844">
    <property type="entry name" value="A-D-PHexomutase_a/b/a-I"/>
</dbReference>
<keyword evidence="4 7" id="KW-0479">Metal-binding</keyword>
<organism evidence="12">
    <name type="scientific">uncultured Pleomorphomonas sp</name>
    <dbReference type="NCBI Taxonomy" id="442121"/>
    <lineage>
        <taxon>Bacteria</taxon>
        <taxon>Pseudomonadati</taxon>
        <taxon>Pseudomonadota</taxon>
        <taxon>Alphaproteobacteria</taxon>
        <taxon>Hyphomicrobiales</taxon>
        <taxon>Pleomorphomonadaceae</taxon>
        <taxon>Pleomorphomonas</taxon>
        <taxon>environmental samples</taxon>
    </lineage>
</organism>
<dbReference type="AlphaFoldDB" id="A0A212LKB9"/>
<evidence type="ECO:0000259" key="9">
    <source>
        <dbReference type="Pfam" id="PF02878"/>
    </source>
</evidence>
<dbReference type="Gene3D" id="3.30.310.50">
    <property type="entry name" value="Alpha-D-phosphohexomutase, C-terminal domain"/>
    <property type="match status" value="1"/>
</dbReference>
<accession>A0A212LKB9</accession>
<keyword evidence="6 12" id="KW-0413">Isomerase</keyword>
<dbReference type="PANTHER" id="PTHR42946:SF1">
    <property type="entry name" value="PHOSPHOGLUCOMUTASE (ALPHA-D-GLUCOSE-1,6-BISPHOSPHATE-DEPENDENT)"/>
    <property type="match status" value="1"/>
</dbReference>
<comment type="similarity">
    <text evidence="2 7">Belongs to the phosphohexose mutase family.</text>
</comment>
<evidence type="ECO:0000256" key="2">
    <source>
        <dbReference type="ARBA" id="ARBA00010231"/>
    </source>
</evidence>
<dbReference type="RefSeq" id="WP_288197755.1">
    <property type="nucleotide sequence ID" value="NZ_LT608334.1"/>
</dbReference>
<feature type="domain" description="Alpha-D-phosphohexomutase alpha/beta/alpha" evidence="9">
    <location>
        <begin position="4"/>
        <end position="122"/>
    </location>
</feature>
<evidence type="ECO:0000256" key="3">
    <source>
        <dbReference type="ARBA" id="ARBA00022553"/>
    </source>
</evidence>
<dbReference type="GO" id="GO:0005975">
    <property type="term" value="P:carbohydrate metabolic process"/>
    <property type="evidence" value="ECO:0007669"/>
    <property type="project" value="InterPro"/>
</dbReference>
<dbReference type="SUPFAM" id="SSF55957">
    <property type="entry name" value="Phosphoglucomutase, C-terminal domain"/>
    <property type="match status" value="1"/>
</dbReference>
<dbReference type="InterPro" id="IPR005843">
    <property type="entry name" value="A-D-PHexomutase_C"/>
</dbReference>
<evidence type="ECO:0000259" key="8">
    <source>
        <dbReference type="Pfam" id="PF00408"/>
    </source>
</evidence>
<dbReference type="InterPro" id="IPR050060">
    <property type="entry name" value="Phosphoglucosamine_mutase"/>
</dbReference>
<dbReference type="PROSITE" id="PS00710">
    <property type="entry name" value="PGM_PMM"/>
    <property type="match status" value="1"/>
</dbReference>
<evidence type="ECO:0000256" key="7">
    <source>
        <dbReference type="RuleBase" id="RU004326"/>
    </source>
</evidence>
<evidence type="ECO:0000256" key="4">
    <source>
        <dbReference type="ARBA" id="ARBA00022723"/>
    </source>
</evidence>
<gene>
    <name evidence="12" type="primary">noeK</name>
    <name evidence="12" type="ORF">KL86PLE_60303</name>
</gene>